<gene>
    <name evidence="3" type="ORF">MM415A00371_0003</name>
    <name evidence="2" type="ORF">MM415B00319_0067</name>
    <name evidence="1" type="ORF">TM448A00246_0044</name>
    <name evidence="4" type="ORF">TM448B00406_0044</name>
</gene>
<evidence type="ECO:0000313" key="2">
    <source>
        <dbReference type="EMBL" id="QJA66937.1"/>
    </source>
</evidence>
<dbReference type="EMBL" id="MT142495">
    <property type="protein sequence ID" value="QJA82741.1"/>
    <property type="molecule type" value="Genomic_DNA"/>
</dbReference>
<dbReference type="EMBL" id="MT143992">
    <property type="protein sequence ID" value="QJA45553.1"/>
    <property type="molecule type" value="Genomic_DNA"/>
</dbReference>
<dbReference type="EMBL" id="MT141563">
    <property type="protein sequence ID" value="QJA66937.1"/>
    <property type="molecule type" value="Genomic_DNA"/>
</dbReference>
<name>A0A6H1ZCB8_9ZZZZ</name>
<protein>
    <submittedName>
        <fullName evidence="1">Uncharacterized protein</fullName>
    </submittedName>
</protein>
<dbReference type="AlphaFoldDB" id="A0A6H1ZCB8"/>
<organism evidence="1">
    <name type="scientific">viral metagenome</name>
    <dbReference type="NCBI Taxonomy" id="1070528"/>
    <lineage>
        <taxon>unclassified sequences</taxon>
        <taxon>metagenomes</taxon>
        <taxon>organismal metagenomes</taxon>
    </lineage>
</organism>
<dbReference type="EMBL" id="MT144619">
    <property type="protein sequence ID" value="QJH95428.1"/>
    <property type="molecule type" value="Genomic_DNA"/>
</dbReference>
<evidence type="ECO:0000313" key="1">
    <source>
        <dbReference type="EMBL" id="QJA45553.1"/>
    </source>
</evidence>
<proteinExistence type="predicted"/>
<evidence type="ECO:0000313" key="4">
    <source>
        <dbReference type="EMBL" id="QJH95428.1"/>
    </source>
</evidence>
<accession>A0A6H1ZCB8</accession>
<evidence type="ECO:0000313" key="3">
    <source>
        <dbReference type="EMBL" id="QJA82741.1"/>
    </source>
</evidence>
<sequence length="167" mass="19524">MTIKTLNELPEETIDVELTIHDESIFTLSEDLKNHSRLEAKYLRWFAQAAKKVNDLNAQLEYMLALVTDEICERDKVSPYQRSEIRRSKAPLDDRISRLKKELNKAIEVKDYLEGLTKIWFGRGFRLSELTGLADRFMFPEPKVYGDGSKKFESAEDRMDNAFEKLE</sequence>
<reference evidence="1" key="1">
    <citation type="submission" date="2020-03" db="EMBL/GenBank/DDBJ databases">
        <title>The deep terrestrial virosphere.</title>
        <authorList>
            <person name="Holmfeldt K."/>
            <person name="Nilsson E."/>
            <person name="Simone D."/>
            <person name="Lopez-Fernandez M."/>
            <person name="Wu X."/>
            <person name="de Brujin I."/>
            <person name="Lundin D."/>
            <person name="Andersson A."/>
            <person name="Bertilsson S."/>
            <person name="Dopson M."/>
        </authorList>
    </citation>
    <scope>NUCLEOTIDE SEQUENCE</scope>
    <source>
        <strain evidence="3">MM415A00371</strain>
        <strain evidence="2">MM415B00319</strain>
        <strain evidence="1">TM448A00246</strain>
        <strain evidence="4">TM448B00406</strain>
    </source>
</reference>